<dbReference type="GO" id="GO:0008408">
    <property type="term" value="F:3'-5' exonuclease activity"/>
    <property type="evidence" value="ECO:0007669"/>
    <property type="project" value="InterPro"/>
</dbReference>
<evidence type="ECO:0000256" key="6">
    <source>
        <dbReference type="ARBA" id="ARBA00022679"/>
    </source>
</evidence>
<evidence type="ECO:0000256" key="2">
    <source>
        <dbReference type="ARBA" id="ARBA00007391"/>
    </source>
</evidence>
<proteinExistence type="inferred from homology"/>
<dbReference type="InterPro" id="IPR004805">
    <property type="entry name" value="DnaE2/DnaE/PolC"/>
</dbReference>
<keyword evidence="5 13" id="KW-0963">Cytoplasm</keyword>
<reference evidence="16 17" key="1">
    <citation type="submission" date="2020-04" db="EMBL/GenBank/DDBJ databases">
        <title>Enterovirga sp. isolate from soil.</title>
        <authorList>
            <person name="Chea S."/>
            <person name="Kim D.-U."/>
        </authorList>
    </citation>
    <scope>NUCLEOTIDE SEQUENCE [LARGE SCALE GENOMIC DNA]</scope>
    <source>
        <strain evidence="16 17">DB1703</strain>
    </source>
</reference>
<dbReference type="InterPro" id="IPR029460">
    <property type="entry name" value="DNAPol_HHH"/>
</dbReference>
<comment type="catalytic activity">
    <reaction evidence="12 13">
        <text>DNA(n) + a 2'-deoxyribonucleoside 5'-triphosphate = DNA(n+1) + diphosphate</text>
        <dbReference type="Rhea" id="RHEA:22508"/>
        <dbReference type="Rhea" id="RHEA-COMP:17339"/>
        <dbReference type="Rhea" id="RHEA-COMP:17340"/>
        <dbReference type="ChEBI" id="CHEBI:33019"/>
        <dbReference type="ChEBI" id="CHEBI:61560"/>
        <dbReference type="ChEBI" id="CHEBI:173112"/>
        <dbReference type="EC" id="2.7.7.7"/>
    </reaction>
</comment>
<dbReference type="Pfam" id="PF17657">
    <property type="entry name" value="DNA_pol3_finger"/>
    <property type="match status" value="1"/>
</dbReference>
<dbReference type="CDD" id="cd04485">
    <property type="entry name" value="DnaE_OBF"/>
    <property type="match status" value="1"/>
</dbReference>
<accession>A0A849I529</accession>
<evidence type="ECO:0000256" key="7">
    <source>
        <dbReference type="ARBA" id="ARBA00022695"/>
    </source>
</evidence>
<comment type="subcellular location">
    <subcellularLocation>
        <location evidence="1 13">Cytoplasm</location>
    </subcellularLocation>
</comment>
<dbReference type="GO" id="GO:0003676">
    <property type="term" value="F:nucleic acid binding"/>
    <property type="evidence" value="ECO:0007669"/>
    <property type="project" value="InterPro"/>
</dbReference>
<dbReference type="Proteomes" id="UP000564885">
    <property type="component" value="Unassembled WGS sequence"/>
</dbReference>
<dbReference type="InterPro" id="IPR004365">
    <property type="entry name" value="NA-bd_OB_tRNA"/>
</dbReference>
<dbReference type="InterPro" id="IPR023073">
    <property type="entry name" value="DnaE2"/>
</dbReference>
<dbReference type="GO" id="GO:0005737">
    <property type="term" value="C:cytoplasm"/>
    <property type="evidence" value="ECO:0007669"/>
    <property type="project" value="UniProtKB-SubCell"/>
</dbReference>
<evidence type="ECO:0000256" key="4">
    <source>
        <dbReference type="ARBA" id="ARBA00017273"/>
    </source>
</evidence>
<dbReference type="Pfam" id="PF01336">
    <property type="entry name" value="tRNA_anti-codon"/>
    <property type="match status" value="1"/>
</dbReference>
<gene>
    <name evidence="13" type="primary">dnaE2</name>
    <name evidence="16" type="ORF">HJG44_08770</name>
</gene>
<dbReference type="CDD" id="cd07434">
    <property type="entry name" value="PHP_PolIIIA_DnaE2"/>
    <property type="match status" value="1"/>
</dbReference>
<feature type="compositionally biased region" description="Basic and acidic residues" evidence="14">
    <location>
        <begin position="1096"/>
        <end position="1114"/>
    </location>
</feature>
<dbReference type="HAMAP" id="MF_01902">
    <property type="entry name" value="DNApol_error_prone"/>
    <property type="match status" value="1"/>
</dbReference>
<feature type="compositionally biased region" description="Basic and acidic residues" evidence="14">
    <location>
        <begin position="803"/>
        <end position="816"/>
    </location>
</feature>
<dbReference type="InterPro" id="IPR011708">
    <property type="entry name" value="DNA_pol3_alpha_NTPase_dom"/>
</dbReference>
<dbReference type="GO" id="GO:0006260">
    <property type="term" value="P:DNA replication"/>
    <property type="evidence" value="ECO:0007669"/>
    <property type="project" value="UniProtKB-KW"/>
</dbReference>
<evidence type="ECO:0000256" key="10">
    <source>
        <dbReference type="ARBA" id="ARBA00022932"/>
    </source>
</evidence>
<sequence>MIPELQVTTHFSFLRGASSPEELFAAAALLGIPALGIVDRGSLAGIVRCWEAAKTTGVRMVAGTRLDLVRDPGRLKPGDEVPPAERDASLLVYPTDLAAYSRLTRLLSVGKARAGKGRCHLTWDDLPAWSEGLHAILLTDRPNAALEADLARLRETFGRRASCALTRRFRPDDQLHLDGVAAMAAAARVRMVATGDILYHCPERRILQDVVTCIRLGLKIDEAGFALEHHADRHLRSPAETERLFERYPEALARAVEIADACRFDLGELRYQYPSEVVEPGLSAQETLERLTWAAAAGRYKGEVPKKESSQLRHELKLIRELDYAPYFLTVHAIVQAARSMDPPILCQGRGSAANSLVCFVLGLTSIDPMEKDLLFERFVSMERREPPDIDVDFEHERREEVIQWVYKTYGRHRAALCATVIRYGARSAVREVGKVLGLPEDVTAALAGLVWGWSREGVGQKEATELGLNLADRHLRLTLELAQQLIDTPRHLSQHPGGFVLTETRLDDLVPIEPAAMKDRQVIEWDKDDIDALTFMKVDVLGLGMLGCMRRAFDLIEEVEGVRHDLSTVPQGDKATYAMIRKADTLGTFQIESRAQMAMLPRMKPKCLYDLVIQVAIVRPGPIQGDMVHPYLRRRENPELVTYPTPELERVLWKTLGVPLFQEQAMRVAIECAGFTPGEADQLRRAMATFKLTGKVSLFRDKLIAGMTDRGYTRDFAERTFKQIEGFGSYGFPESHAASFALIAYASAWVKRHHPDVFLAAILNSQPMGFYAPAQLVRDARNHGVEVLPPDVNLSGWDTRLEAPCHPRRSRSDREGDPEDIAEAGSPSPPQRWRAAPAGDDKRPLIPVRLGLRLAKGLSNADGARIVAARGEHPYSSIEELWRRAGVPITALTRLAEADAYGSLKLNRRDALWAIKGLADEPLPLFAAADARENRLTPEIVESPVALTPMSEARNVVEDYRSRGLSLRRHPLGFMRDDLARRGAVPCAALRTMRTGRHVTVAGLVLVRQKPGSAKGVMFITIEDETEVANLVIWPSLFERQRRLILSAGMIAVRGKVQREGEVIHVVADHLVDLSDMLRGLGDRQDEEAFPLRTGRGDEARHGGSPDQRDGNARPRPPVPDSASPESAFGRKARDIYIPDLRLGSGIKIPTRDFR</sequence>
<evidence type="ECO:0000256" key="1">
    <source>
        <dbReference type="ARBA" id="ARBA00004496"/>
    </source>
</evidence>
<keyword evidence="7 13" id="KW-0548">Nucleotidyltransferase</keyword>
<evidence type="ECO:0000313" key="16">
    <source>
        <dbReference type="EMBL" id="NNM72478.1"/>
    </source>
</evidence>
<dbReference type="GO" id="GO:0003887">
    <property type="term" value="F:DNA-directed DNA polymerase activity"/>
    <property type="evidence" value="ECO:0007669"/>
    <property type="project" value="UniProtKB-UniRule"/>
</dbReference>
<keyword evidence="8 13" id="KW-0235">DNA replication</keyword>
<evidence type="ECO:0000256" key="11">
    <source>
        <dbReference type="ARBA" id="ARBA00023204"/>
    </source>
</evidence>
<keyword evidence="9 13" id="KW-0227">DNA damage</keyword>
<keyword evidence="11 13" id="KW-0234">DNA repair</keyword>
<protein>
    <recommendedName>
        <fullName evidence="4 13">Error-prone DNA polymerase</fullName>
        <ecNumber evidence="3 13">2.7.7.7</ecNumber>
    </recommendedName>
</protein>
<dbReference type="AlphaFoldDB" id="A0A849I529"/>
<dbReference type="NCBIfam" id="NF004225">
    <property type="entry name" value="PRK05672.1"/>
    <property type="match status" value="1"/>
</dbReference>
<feature type="region of interest" description="Disordered" evidence="14">
    <location>
        <begin position="1086"/>
        <end position="1132"/>
    </location>
</feature>
<dbReference type="NCBIfam" id="TIGR00594">
    <property type="entry name" value="polc"/>
    <property type="match status" value="1"/>
</dbReference>
<dbReference type="Gene3D" id="3.20.20.140">
    <property type="entry name" value="Metal-dependent hydrolases"/>
    <property type="match status" value="1"/>
</dbReference>
<dbReference type="Pfam" id="PF14579">
    <property type="entry name" value="HHH_6"/>
    <property type="match status" value="1"/>
</dbReference>
<evidence type="ECO:0000256" key="5">
    <source>
        <dbReference type="ARBA" id="ARBA00022490"/>
    </source>
</evidence>
<organism evidence="16 17">
    <name type="scientific">Enterovirga aerilata</name>
    <dbReference type="NCBI Taxonomy" id="2730920"/>
    <lineage>
        <taxon>Bacteria</taxon>
        <taxon>Pseudomonadati</taxon>
        <taxon>Pseudomonadota</taxon>
        <taxon>Alphaproteobacteria</taxon>
        <taxon>Hyphomicrobiales</taxon>
        <taxon>Methylobacteriaceae</taxon>
        <taxon>Enterovirga</taxon>
    </lineage>
</organism>
<dbReference type="InterPro" id="IPR003141">
    <property type="entry name" value="Pol/His_phosphatase_N"/>
</dbReference>
<dbReference type="GO" id="GO:0006281">
    <property type="term" value="P:DNA repair"/>
    <property type="evidence" value="ECO:0007669"/>
    <property type="project" value="UniProtKB-UniRule"/>
</dbReference>
<dbReference type="PANTHER" id="PTHR32294">
    <property type="entry name" value="DNA POLYMERASE III SUBUNIT ALPHA"/>
    <property type="match status" value="1"/>
</dbReference>
<dbReference type="InterPro" id="IPR004013">
    <property type="entry name" value="PHP_dom"/>
</dbReference>
<evidence type="ECO:0000313" key="17">
    <source>
        <dbReference type="Proteomes" id="UP000564885"/>
    </source>
</evidence>
<comment type="similarity">
    <text evidence="2 13">Belongs to the DNA polymerase type-C family. DnaE2 subfamily.</text>
</comment>
<dbReference type="EC" id="2.7.7.7" evidence="3 13"/>
<evidence type="ECO:0000256" key="12">
    <source>
        <dbReference type="ARBA" id="ARBA00049244"/>
    </source>
</evidence>
<dbReference type="PANTHER" id="PTHR32294:SF4">
    <property type="entry name" value="ERROR-PRONE DNA POLYMERASE"/>
    <property type="match status" value="1"/>
</dbReference>
<evidence type="ECO:0000256" key="3">
    <source>
        <dbReference type="ARBA" id="ARBA00012417"/>
    </source>
</evidence>
<dbReference type="Pfam" id="PF07733">
    <property type="entry name" value="DNA_pol3_alpha"/>
    <property type="match status" value="1"/>
</dbReference>
<dbReference type="EMBL" id="JABEPP010000002">
    <property type="protein sequence ID" value="NNM72478.1"/>
    <property type="molecule type" value="Genomic_DNA"/>
</dbReference>
<keyword evidence="6 13" id="KW-0808">Transferase</keyword>
<feature type="region of interest" description="Disordered" evidence="14">
    <location>
        <begin position="803"/>
        <end position="842"/>
    </location>
</feature>
<dbReference type="InterPro" id="IPR040982">
    <property type="entry name" value="DNA_pol3_finger"/>
</dbReference>
<keyword evidence="17" id="KW-1185">Reference proteome</keyword>
<evidence type="ECO:0000256" key="13">
    <source>
        <dbReference type="HAMAP-Rule" id="MF_01902"/>
    </source>
</evidence>
<comment type="caution">
    <text evidence="16">The sequence shown here is derived from an EMBL/GenBank/DDBJ whole genome shotgun (WGS) entry which is preliminary data.</text>
</comment>
<feature type="domain" description="Polymerase/histidinol phosphatase N-terminal" evidence="15">
    <location>
        <begin position="3"/>
        <end position="70"/>
    </location>
</feature>
<comment type="function">
    <text evidence="13">DNA polymerase involved in damage-induced mutagenesis and translesion synthesis (TLS). It is not the major replicative DNA polymerase.</text>
</comment>
<evidence type="ECO:0000259" key="15">
    <source>
        <dbReference type="SMART" id="SM00481"/>
    </source>
</evidence>
<dbReference type="RefSeq" id="WP_171217944.1">
    <property type="nucleotide sequence ID" value="NZ_JABEPP010000002.1"/>
</dbReference>
<dbReference type="Pfam" id="PF02811">
    <property type="entry name" value="PHP"/>
    <property type="match status" value="1"/>
</dbReference>
<evidence type="ECO:0000256" key="9">
    <source>
        <dbReference type="ARBA" id="ARBA00022763"/>
    </source>
</evidence>
<evidence type="ECO:0000256" key="8">
    <source>
        <dbReference type="ARBA" id="ARBA00022705"/>
    </source>
</evidence>
<keyword evidence="10 13" id="KW-0239">DNA-directed DNA polymerase</keyword>
<evidence type="ECO:0000256" key="14">
    <source>
        <dbReference type="SAM" id="MobiDB-lite"/>
    </source>
</evidence>
<dbReference type="SMART" id="SM00481">
    <property type="entry name" value="POLIIIAc"/>
    <property type="match status" value="1"/>
</dbReference>
<name>A0A849I529_9HYPH</name>